<accession>A0A843W1Y9</accession>
<protein>
    <submittedName>
        <fullName evidence="2">Uncharacterized protein</fullName>
    </submittedName>
</protein>
<dbReference type="AlphaFoldDB" id="A0A843W1Y9"/>
<keyword evidence="1" id="KW-0812">Transmembrane</keyword>
<keyword evidence="1" id="KW-0472">Membrane</keyword>
<evidence type="ECO:0000313" key="3">
    <source>
        <dbReference type="Proteomes" id="UP000652761"/>
    </source>
</evidence>
<keyword evidence="1" id="KW-1133">Transmembrane helix</keyword>
<evidence type="ECO:0000313" key="2">
    <source>
        <dbReference type="EMBL" id="MQM00858.1"/>
    </source>
</evidence>
<organism evidence="2 3">
    <name type="scientific">Colocasia esculenta</name>
    <name type="common">Wild taro</name>
    <name type="synonym">Arum esculentum</name>
    <dbReference type="NCBI Taxonomy" id="4460"/>
    <lineage>
        <taxon>Eukaryota</taxon>
        <taxon>Viridiplantae</taxon>
        <taxon>Streptophyta</taxon>
        <taxon>Embryophyta</taxon>
        <taxon>Tracheophyta</taxon>
        <taxon>Spermatophyta</taxon>
        <taxon>Magnoliopsida</taxon>
        <taxon>Liliopsida</taxon>
        <taxon>Araceae</taxon>
        <taxon>Aroideae</taxon>
        <taxon>Colocasieae</taxon>
        <taxon>Colocasia</taxon>
    </lineage>
</organism>
<proteinExistence type="predicted"/>
<comment type="caution">
    <text evidence="2">The sequence shown here is derived from an EMBL/GenBank/DDBJ whole genome shotgun (WGS) entry which is preliminary data.</text>
</comment>
<dbReference type="Proteomes" id="UP000652761">
    <property type="component" value="Unassembled WGS sequence"/>
</dbReference>
<dbReference type="EMBL" id="NMUH01002576">
    <property type="protein sequence ID" value="MQM00858.1"/>
    <property type="molecule type" value="Genomic_DNA"/>
</dbReference>
<reference evidence="2" key="1">
    <citation type="submission" date="2017-07" db="EMBL/GenBank/DDBJ databases">
        <title>Taro Niue Genome Assembly and Annotation.</title>
        <authorList>
            <person name="Atibalentja N."/>
            <person name="Keating K."/>
            <person name="Fields C.J."/>
        </authorList>
    </citation>
    <scope>NUCLEOTIDE SEQUENCE</scope>
    <source>
        <strain evidence="2">Niue_2</strain>
        <tissue evidence="2">Leaf</tissue>
    </source>
</reference>
<sequence length="231" mass="25732">MTTATPGLLEPSLVMIQAIPDAKGNEPLGGSQGPYEAYALSQVKEALGVILIWRDFQSSALSMMIRVSFFPFKRIEPFGLSKTKLKIKEILRGFGHVLKDESLETELVFILDLEPGSDSDKSVEECFSKRASVHNSSYKRWMEIRYEAQKGPDEVSFQGSPLPQLLLYLAADQPQILIATLAAPAAAALVAAAVYWLGHHKWYQSLTQPEVQELSATQDKVLRYRSHLLKP</sequence>
<evidence type="ECO:0000256" key="1">
    <source>
        <dbReference type="SAM" id="Phobius"/>
    </source>
</evidence>
<gene>
    <name evidence="2" type="ORF">Taro_033608</name>
</gene>
<feature type="transmembrane region" description="Helical" evidence="1">
    <location>
        <begin position="176"/>
        <end position="197"/>
    </location>
</feature>
<keyword evidence="3" id="KW-1185">Reference proteome</keyword>
<name>A0A843W1Y9_COLES</name>